<evidence type="ECO:0000256" key="1">
    <source>
        <dbReference type="SAM" id="MobiDB-lite"/>
    </source>
</evidence>
<dbReference type="Gene3D" id="2.160.20.120">
    <property type="match status" value="1"/>
</dbReference>
<reference evidence="4" key="1">
    <citation type="journal article" date="2019" name="Int. J. Syst. Evol. Microbiol.">
        <title>The Global Catalogue of Microorganisms (GCM) 10K type strain sequencing project: providing services to taxonomists for standard genome sequencing and annotation.</title>
        <authorList>
            <consortium name="The Broad Institute Genomics Platform"/>
            <consortium name="The Broad Institute Genome Sequencing Center for Infectious Disease"/>
            <person name="Wu L."/>
            <person name="Ma J."/>
        </authorList>
    </citation>
    <scope>NUCLEOTIDE SEQUENCE [LARGE SCALE GENOMIC DNA]</scope>
    <source>
        <strain evidence="4">JCM 17705</strain>
    </source>
</reference>
<feature type="compositionally biased region" description="Polar residues" evidence="1">
    <location>
        <begin position="231"/>
        <end position="240"/>
    </location>
</feature>
<comment type="caution">
    <text evidence="3">The sequence shown here is derived from an EMBL/GenBank/DDBJ whole genome shotgun (WGS) entry which is preliminary data.</text>
</comment>
<dbReference type="RefSeq" id="WP_345213950.1">
    <property type="nucleotide sequence ID" value="NZ_BAABFT010000023.1"/>
</dbReference>
<dbReference type="PANTHER" id="PTHR39200">
    <property type="entry name" value="HYPOTHETICAL EXPORTED PROTEIN"/>
    <property type="match status" value="1"/>
</dbReference>
<dbReference type="EMBL" id="BAABFT010000023">
    <property type="protein sequence ID" value="GAA4339356.1"/>
    <property type="molecule type" value="Genomic_DNA"/>
</dbReference>
<keyword evidence="4" id="KW-1185">Reference proteome</keyword>
<feature type="region of interest" description="Disordered" evidence="1">
    <location>
        <begin position="218"/>
        <end position="240"/>
    </location>
</feature>
<sequence>MKNRYLTSIIIAAAIAAGALTSCNVNCEKGSGSMHTEVRTMKDFKKIDISGGYKVTLKQDSSLTVAITADDNLLPYIKTNIDGGTLKIDTKKSICTEGDFELVIGVRNLEAIRTAGAVKIITDGKLNTKDLEINLAGAGTVEMDLNAADVHTEGSGVTTLKFTGQATSHTVNFSGTGKLDAFDFVVGSYTIETSGASDNKINVLRTLMLKTSGAANTEYRGNPATIKNDESGSSTLKKVD</sequence>
<name>A0ABP8HHM9_9SPHI</name>
<organism evidence="3 4">
    <name type="scientific">Mucilaginibacter gynuensis</name>
    <dbReference type="NCBI Taxonomy" id="1302236"/>
    <lineage>
        <taxon>Bacteria</taxon>
        <taxon>Pseudomonadati</taxon>
        <taxon>Bacteroidota</taxon>
        <taxon>Sphingobacteriia</taxon>
        <taxon>Sphingobacteriales</taxon>
        <taxon>Sphingobacteriaceae</taxon>
        <taxon>Mucilaginibacter</taxon>
    </lineage>
</organism>
<evidence type="ECO:0000313" key="3">
    <source>
        <dbReference type="EMBL" id="GAA4339356.1"/>
    </source>
</evidence>
<evidence type="ECO:0000259" key="2">
    <source>
        <dbReference type="Pfam" id="PF10988"/>
    </source>
</evidence>
<evidence type="ECO:0000313" key="4">
    <source>
        <dbReference type="Proteomes" id="UP001500582"/>
    </source>
</evidence>
<dbReference type="PROSITE" id="PS51257">
    <property type="entry name" value="PROKAR_LIPOPROTEIN"/>
    <property type="match status" value="1"/>
</dbReference>
<dbReference type="InterPro" id="IPR021255">
    <property type="entry name" value="DUF2807"/>
</dbReference>
<proteinExistence type="predicted"/>
<accession>A0ABP8HHM9</accession>
<feature type="domain" description="Putative auto-transporter adhesin head GIN" evidence="2">
    <location>
        <begin position="43"/>
        <end position="223"/>
    </location>
</feature>
<dbReference type="Pfam" id="PF10988">
    <property type="entry name" value="DUF2807"/>
    <property type="match status" value="1"/>
</dbReference>
<dbReference type="PANTHER" id="PTHR39200:SF1">
    <property type="entry name" value="AUTO-TRANSPORTER ADHESIN HEAD GIN DOMAIN-CONTAINING PROTEIN-RELATED"/>
    <property type="match status" value="1"/>
</dbReference>
<gene>
    <name evidence="3" type="ORF">GCM10023149_49970</name>
</gene>
<protein>
    <submittedName>
        <fullName evidence="3">Head GIN domain-containing protein</fullName>
    </submittedName>
</protein>
<dbReference type="Proteomes" id="UP001500582">
    <property type="component" value="Unassembled WGS sequence"/>
</dbReference>